<accession>A0A0R1MVX1</accession>
<dbReference type="PANTHER" id="PTHR42715">
    <property type="entry name" value="BETA-GLUCOSIDASE"/>
    <property type="match status" value="1"/>
</dbReference>
<feature type="domain" description="Fibronectin type III-like" evidence="3">
    <location>
        <begin position="586"/>
        <end position="658"/>
    </location>
</feature>
<evidence type="ECO:0000259" key="3">
    <source>
        <dbReference type="SMART" id="SM01217"/>
    </source>
</evidence>
<name>A0A0R1MVX1_9LACO</name>
<organism evidence="4 5">
    <name type="scientific">Schleiferilactobacillus perolens DSM 12744</name>
    <dbReference type="NCBI Taxonomy" id="1423792"/>
    <lineage>
        <taxon>Bacteria</taxon>
        <taxon>Bacillati</taxon>
        <taxon>Bacillota</taxon>
        <taxon>Bacilli</taxon>
        <taxon>Lactobacillales</taxon>
        <taxon>Lactobacillaceae</taxon>
        <taxon>Schleiferilactobacillus</taxon>
    </lineage>
</organism>
<dbReference type="SMART" id="SM01217">
    <property type="entry name" value="Fn3_like"/>
    <property type="match status" value="1"/>
</dbReference>
<dbReference type="Gene3D" id="3.40.50.1700">
    <property type="entry name" value="Glycoside hydrolase family 3 C-terminal domain"/>
    <property type="match status" value="1"/>
</dbReference>
<dbReference type="OrthoDB" id="9805821at2"/>
<dbReference type="InterPro" id="IPR013783">
    <property type="entry name" value="Ig-like_fold"/>
</dbReference>
<keyword evidence="5" id="KW-1185">Reference proteome</keyword>
<comment type="caution">
    <text evidence="4">The sequence shown here is derived from an EMBL/GenBank/DDBJ whole genome shotgun (WGS) entry which is preliminary data.</text>
</comment>
<dbReference type="EMBL" id="AZEC01000011">
    <property type="protein sequence ID" value="KRL11689.1"/>
    <property type="molecule type" value="Genomic_DNA"/>
</dbReference>
<evidence type="ECO:0000256" key="1">
    <source>
        <dbReference type="ARBA" id="ARBA00005336"/>
    </source>
</evidence>
<dbReference type="GO" id="GO:0004553">
    <property type="term" value="F:hydrolase activity, hydrolyzing O-glycosyl compounds"/>
    <property type="evidence" value="ECO:0007669"/>
    <property type="project" value="InterPro"/>
</dbReference>
<dbReference type="InterPro" id="IPR001764">
    <property type="entry name" value="Glyco_hydro_3_N"/>
</dbReference>
<sequence length="801" mass="86723">MLKKQKQYNVPNAYGLTPEEQVKLTSGADFWGTEAFPAANIPRFRMSDGPHGLRYQAGAGDALGINHSEPSTAFPTGSALACTWDPALVAAMGAAIGQEARSLDVDMVLGPGLNIKRNPLCGRNFEYFSEDPVLTGHLAAGWVKGIQSTGVGACVKHFAANNQENDRLRSNSIVDPIALHELYLTAFRIAVKAAQPEGVMCSYNRINGTYASDNRYLLSDVLRKTWGFNGAVITDWGALNDKVASLNAGTDLEMPGDGHMFDQQALQGLADGRLAPTALTRAVAKIAQLAQKKRPAFQGDRQKLLTDNAQLAQKIEENAAVLLKNDDHILPLKETDNIVVVGEMAEQTRFQGAGSSHINPPTQVSILEGLDNAHVAYHYEPGYRLTDDTGVDAAAAVAAARDADKVIFVAGLPEIDESEGFDRTTMALPAVQNKLIEAIAAVNPHIVVLLIAGAPVELPWTDHVQGLLNLYLGGESVGNAASRLLYGIVNPSGKLAETYPMQYQDVPSSQLYGKNNGSVGYAESVYVGYRYYDKAAVPVRFPFGFGLSYTDFTLQNAALSAAQITPDGQVQVNVTVTNNGTTDGAEVVQVYVGDAAADTKALTPKQTLQGFAKVFLAAGTSQIVTITLPAQAFKEWDDHDQRWLLPTGQRQIRVATSSNAAGLVLPITLAGENTSVRPVKVPDWYIRLQGHPSMAAFEEMSGLHVPVDRAPVPGMYTPLSTPQELSEYSWTNRHIMDLAREKMIGTKNPTTPADRFMEKIIMDTPIIRLAQQSSGMLPLAVVNRLVGIANRRYWRAIRNRY</sequence>
<comment type="similarity">
    <text evidence="1">Belongs to the glycosyl hydrolase 3 family.</text>
</comment>
<reference evidence="4 5" key="1">
    <citation type="journal article" date="2015" name="Genome Announc.">
        <title>Expanding the biotechnology potential of lactobacilli through comparative genomics of 213 strains and associated genera.</title>
        <authorList>
            <person name="Sun Z."/>
            <person name="Harris H.M."/>
            <person name="McCann A."/>
            <person name="Guo C."/>
            <person name="Argimon S."/>
            <person name="Zhang W."/>
            <person name="Yang X."/>
            <person name="Jeffery I.B."/>
            <person name="Cooney J.C."/>
            <person name="Kagawa T.F."/>
            <person name="Liu W."/>
            <person name="Song Y."/>
            <person name="Salvetti E."/>
            <person name="Wrobel A."/>
            <person name="Rasinkangas P."/>
            <person name="Parkhill J."/>
            <person name="Rea M.C."/>
            <person name="O'Sullivan O."/>
            <person name="Ritari J."/>
            <person name="Douillard F.P."/>
            <person name="Paul Ross R."/>
            <person name="Yang R."/>
            <person name="Briner A.E."/>
            <person name="Felis G.E."/>
            <person name="de Vos W.M."/>
            <person name="Barrangou R."/>
            <person name="Klaenhammer T.R."/>
            <person name="Caufield P.W."/>
            <person name="Cui Y."/>
            <person name="Zhang H."/>
            <person name="O'Toole P.W."/>
        </authorList>
    </citation>
    <scope>NUCLEOTIDE SEQUENCE [LARGE SCALE GENOMIC DNA]</scope>
    <source>
        <strain evidence="4 5">DSM 12744</strain>
    </source>
</reference>
<dbReference type="InterPro" id="IPR002772">
    <property type="entry name" value="Glyco_hydro_3_C"/>
</dbReference>
<dbReference type="Gene3D" id="2.60.40.10">
    <property type="entry name" value="Immunoglobulins"/>
    <property type="match status" value="1"/>
</dbReference>
<protein>
    <submittedName>
        <fullName evidence="4">Beta-glucosidase</fullName>
    </submittedName>
</protein>
<dbReference type="GO" id="GO:0005975">
    <property type="term" value="P:carbohydrate metabolic process"/>
    <property type="evidence" value="ECO:0007669"/>
    <property type="project" value="InterPro"/>
</dbReference>
<dbReference type="RefSeq" id="WP_057821391.1">
    <property type="nucleotide sequence ID" value="NZ_AZEC01000011.1"/>
</dbReference>
<dbReference type="SUPFAM" id="SSF52279">
    <property type="entry name" value="Beta-D-glucan exohydrolase, C-terminal domain"/>
    <property type="match status" value="1"/>
</dbReference>
<dbReference type="InterPro" id="IPR036881">
    <property type="entry name" value="Glyco_hydro_3_C_sf"/>
</dbReference>
<dbReference type="Gene3D" id="3.20.20.300">
    <property type="entry name" value="Glycoside hydrolase, family 3, N-terminal domain"/>
    <property type="match status" value="1"/>
</dbReference>
<dbReference type="Pfam" id="PF01915">
    <property type="entry name" value="Glyco_hydro_3_C"/>
    <property type="match status" value="1"/>
</dbReference>
<gene>
    <name evidence="4" type="ORF">FD09_GL000612</name>
</gene>
<dbReference type="Proteomes" id="UP000051330">
    <property type="component" value="Unassembled WGS sequence"/>
</dbReference>
<dbReference type="STRING" id="1423792.FD09_GL000612"/>
<dbReference type="InterPro" id="IPR017853">
    <property type="entry name" value="GH"/>
</dbReference>
<dbReference type="InterPro" id="IPR050288">
    <property type="entry name" value="Cellulose_deg_GH3"/>
</dbReference>
<dbReference type="AlphaFoldDB" id="A0A0R1MVX1"/>
<dbReference type="PRINTS" id="PR00133">
    <property type="entry name" value="GLHYDRLASE3"/>
</dbReference>
<dbReference type="Pfam" id="PF00933">
    <property type="entry name" value="Glyco_hydro_3"/>
    <property type="match status" value="1"/>
</dbReference>
<dbReference type="PANTHER" id="PTHR42715:SF10">
    <property type="entry name" value="BETA-GLUCOSIDASE"/>
    <property type="match status" value="1"/>
</dbReference>
<evidence type="ECO:0000256" key="2">
    <source>
        <dbReference type="ARBA" id="ARBA00022801"/>
    </source>
</evidence>
<dbReference type="Pfam" id="PF14310">
    <property type="entry name" value="Fn3-like"/>
    <property type="match status" value="1"/>
</dbReference>
<dbReference type="PATRIC" id="fig|1423792.3.peg.624"/>
<keyword evidence="2" id="KW-0378">Hydrolase</keyword>
<proteinExistence type="inferred from homology"/>
<dbReference type="InterPro" id="IPR036962">
    <property type="entry name" value="Glyco_hydro_3_N_sf"/>
</dbReference>
<evidence type="ECO:0000313" key="4">
    <source>
        <dbReference type="EMBL" id="KRL11689.1"/>
    </source>
</evidence>
<evidence type="ECO:0000313" key="5">
    <source>
        <dbReference type="Proteomes" id="UP000051330"/>
    </source>
</evidence>
<dbReference type="InterPro" id="IPR026891">
    <property type="entry name" value="Fn3-like"/>
</dbReference>
<dbReference type="SUPFAM" id="SSF51445">
    <property type="entry name" value="(Trans)glycosidases"/>
    <property type="match status" value="1"/>
</dbReference>